<evidence type="ECO:0000313" key="3">
    <source>
        <dbReference type="Proteomes" id="UP001595696"/>
    </source>
</evidence>
<dbReference type="CDD" id="cd00093">
    <property type="entry name" value="HTH_XRE"/>
    <property type="match status" value="1"/>
</dbReference>
<accession>A0ABV8DUD3</accession>
<comment type="caution">
    <text evidence="2">The sequence shown here is derived from an EMBL/GenBank/DDBJ whole genome shotgun (WGS) entry which is preliminary data.</text>
</comment>
<gene>
    <name evidence="2" type="ORF">ACFO0B_17120</name>
</gene>
<evidence type="ECO:0000259" key="1">
    <source>
        <dbReference type="PROSITE" id="PS50943"/>
    </source>
</evidence>
<dbReference type="SUPFAM" id="SSF47413">
    <property type="entry name" value="lambda repressor-like DNA-binding domains"/>
    <property type="match status" value="1"/>
</dbReference>
<dbReference type="PROSITE" id="PS50943">
    <property type="entry name" value="HTH_CROC1"/>
    <property type="match status" value="1"/>
</dbReference>
<dbReference type="RefSeq" id="WP_378613462.1">
    <property type="nucleotide sequence ID" value="NZ_JBHSAX010000014.1"/>
</dbReference>
<reference evidence="3" key="1">
    <citation type="journal article" date="2019" name="Int. J. Syst. Evol. Microbiol.">
        <title>The Global Catalogue of Microorganisms (GCM) 10K type strain sequencing project: providing services to taxonomists for standard genome sequencing and annotation.</title>
        <authorList>
            <consortium name="The Broad Institute Genomics Platform"/>
            <consortium name="The Broad Institute Genome Sequencing Center for Infectious Disease"/>
            <person name="Wu L."/>
            <person name="Ma J."/>
        </authorList>
    </citation>
    <scope>NUCLEOTIDE SEQUENCE [LARGE SCALE GENOMIC DNA]</scope>
    <source>
        <strain evidence="3">CGMCC 4.7330</strain>
    </source>
</reference>
<dbReference type="Proteomes" id="UP001595696">
    <property type="component" value="Unassembled WGS sequence"/>
</dbReference>
<dbReference type="SMART" id="SM00530">
    <property type="entry name" value="HTH_XRE"/>
    <property type="match status" value="1"/>
</dbReference>
<dbReference type="InterPro" id="IPR010982">
    <property type="entry name" value="Lambda_DNA-bd_dom_sf"/>
</dbReference>
<name>A0ABV8DUD3_9NOCA</name>
<dbReference type="Pfam" id="PF19054">
    <property type="entry name" value="DUF5753"/>
    <property type="match status" value="1"/>
</dbReference>
<dbReference type="Gene3D" id="1.10.260.40">
    <property type="entry name" value="lambda repressor-like DNA-binding domains"/>
    <property type="match status" value="1"/>
</dbReference>
<evidence type="ECO:0000313" key="2">
    <source>
        <dbReference type="EMBL" id="MFC3963717.1"/>
    </source>
</evidence>
<protein>
    <submittedName>
        <fullName evidence="2">Helix-turn-helix domain-containing protein</fullName>
    </submittedName>
</protein>
<sequence>MATRPAGVGRAERYPAPERVVAQHDSSTLPRRQLGRHLREWRTRAGLTIAEAARLMEWGATTLQRLEKGQADRIRTIDIRELCRVYGIPDEIAFGLEGLARQTADTHWWHAFGELIPEHFEVYRGVEASARHLSTYQPDLVPVLFRTAEYLRALAGGAEEKVQRTLRGQSLITRKSLPATVDAVLHESVLRRLVGGPRVMAAQLRHLADLSTRANVRLRVLPFAAGAPVGGTVAPFTLLDFGADRRGRSIEPPVVYTEGLTGGLYLESERDIRRYDAAHECLRGSALDIPSSRNLLRRVAKEYAA</sequence>
<proteinExistence type="predicted"/>
<organism evidence="2 3">
    <name type="scientific">Nocardia jiangsuensis</name>
    <dbReference type="NCBI Taxonomy" id="1691563"/>
    <lineage>
        <taxon>Bacteria</taxon>
        <taxon>Bacillati</taxon>
        <taxon>Actinomycetota</taxon>
        <taxon>Actinomycetes</taxon>
        <taxon>Mycobacteriales</taxon>
        <taxon>Nocardiaceae</taxon>
        <taxon>Nocardia</taxon>
    </lineage>
</organism>
<dbReference type="InterPro" id="IPR043917">
    <property type="entry name" value="DUF5753"/>
</dbReference>
<feature type="domain" description="HTH cro/C1-type" evidence="1">
    <location>
        <begin position="38"/>
        <end position="92"/>
    </location>
</feature>
<dbReference type="InterPro" id="IPR001387">
    <property type="entry name" value="Cro/C1-type_HTH"/>
</dbReference>
<dbReference type="EMBL" id="JBHSAX010000014">
    <property type="protein sequence ID" value="MFC3963717.1"/>
    <property type="molecule type" value="Genomic_DNA"/>
</dbReference>
<dbReference type="Pfam" id="PF13560">
    <property type="entry name" value="HTH_31"/>
    <property type="match status" value="1"/>
</dbReference>
<keyword evidence="3" id="KW-1185">Reference proteome</keyword>